<dbReference type="AlphaFoldDB" id="A0A1F6NBG2"/>
<dbReference type="Proteomes" id="UP000178726">
    <property type="component" value="Unassembled WGS sequence"/>
</dbReference>
<proteinExistence type="predicted"/>
<dbReference type="CDD" id="cd06561">
    <property type="entry name" value="AlkD_like"/>
    <property type="match status" value="1"/>
</dbReference>
<dbReference type="SUPFAM" id="SSF48371">
    <property type="entry name" value="ARM repeat"/>
    <property type="match status" value="1"/>
</dbReference>
<dbReference type="Gene3D" id="1.25.10.90">
    <property type="match status" value="1"/>
</dbReference>
<dbReference type="PANTHER" id="PTHR34070:SF1">
    <property type="entry name" value="DNA ALKYLATION REPAIR PROTEIN"/>
    <property type="match status" value="1"/>
</dbReference>
<protein>
    <submittedName>
        <fullName evidence="1">DNA alkylation repair protein</fullName>
    </submittedName>
</protein>
<comment type="caution">
    <text evidence="1">The sequence shown here is derived from an EMBL/GenBank/DDBJ whole genome shotgun (WGS) entry which is preliminary data.</text>
</comment>
<dbReference type="STRING" id="1798689.A3I29_02585"/>
<gene>
    <name evidence="1" type="ORF">A3I29_02585</name>
</gene>
<dbReference type="EMBL" id="MFQK01000007">
    <property type="protein sequence ID" value="OGH81265.1"/>
    <property type="molecule type" value="Genomic_DNA"/>
</dbReference>
<dbReference type="InterPro" id="IPR016024">
    <property type="entry name" value="ARM-type_fold"/>
</dbReference>
<organism evidence="1 2">
    <name type="scientific">Candidatus Magasanikbacteria bacterium RIFCSPLOWO2_02_FULL_44_11</name>
    <dbReference type="NCBI Taxonomy" id="1798689"/>
    <lineage>
        <taxon>Bacteria</taxon>
        <taxon>Candidatus Magasanikiibacteriota</taxon>
    </lineage>
</organism>
<dbReference type="Pfam" id="PF08713">
    <property type="entry name" value="DNA_alkylation"/>
    <property type="match status" value="1"/>
</dbReference>
<name>A0A1F6NBG2_9BACT</name>
<reference evidence="1 2" key="1">
    <citation type="journal article" date="2016" name="Nat. Commun.">
        <title>Thousands of microbial genomes shed light on interconnected biogeochemical processes in an aquifer system.</title>
        <authorList>
            <person name="Anantharaman K."/>
            <person name="Brown C.T."/>
            <person name="Hug L.A."/>
            <person name="Sharon I."/>
            <person name="Castelle C.J."/>
            <person name="Probst A.J."/>
            <person name="Thomas B.C."/>
            <person name="Singh A."/>
            <person name="Wilkins M.J."/>
            <person name="Karaoz U."/>
            <person name="Brodie E.L."/>
            <person name="Williams K.H."/>
            <person name="Hubbard S.S."/>
            <person name="Banfield J.F."/>
        </authorList>
    </citation>
    <scope>NUCLEOTIDE SEQUENCE [LARGE SCALE GENOMIC DNA]</scope>
</reference>
<evidence type="ECO:0000313" key="1">
    <source>
        <dbReference type="EMBL" id="OGH81265.1"/>
    </source>
</evidence>
<sequence>MPVSLAALKKMVRSEADPAKAVVLKGFFKTGKGDYGEGDRFMGLTVPISRRIANKFAALRVVDIQKLLTSSIHEERLIALLMMVERFDKGNEKVKRDIYTLYIASTTRINNWDLVDLSADKIVGRYLFNHSRQKLFTLARSKNIWERRIAIIATFYFIKQNDFETTVAIIKLLLNDRHDLIHKSMGWMLREIGKRSSPVLRQFLNEYKEILPRTTVRYAIERFPEKERKKYLARS</sequence>
<dbReference type="PANTHER" id="PTHR34070">
    <property type="entry name" value="ARMADILLO-TYPE FOLD"/>
    <property type="match status" value="1"/>
</dbReference>
<dbReference type="InterPro" id="IPR014825">
    <property type="entry name" value="DNA_alkylation"/>
</dbReference>
<accession>A0A1F6NBG2</accession>
<evidence type="ECO:0000313" key="2">
    <source>
        <dbReference type="Proteomes" id="UP000178726"/>
    </source>
</evidence>